<reference evidence="2 3" key="1">
    <citation type="submission" date="2015-04" db="EMBL/GenBank/DDBJ databases">
        <title>The draft genome sequence of Erythrobacter marinus HWDM-33.</title>
        <authorList>
            <person name="Zhuang L."/>
            <person name="Liu Y."/>
            <person name="Shao Z."/>
        </authorList>
    </citation>
    <scope>NUCLEOTIDE SEQUENCE [LARGE SCALE GENOMIC DNA]</scope>
    <source>
        <strain evidence="2 3">HWDM-33</strain>
    </source>
</reference>
<dbReference type="OrthoDB" id="5243302at2"/>
<keyword evidence="3" id="KW-1185">Reference proteome</keyword>
<protein>
    <submittedName>
        <fullName evidence="2">Bleomycin resistance protein</fullName>
    </submittedName>
</protein>
<evidence type="ECO:0000313" key="3">
    <source>
        <dbReference type="Proteomes" id="UP000053455"/>
    </source>
</evidence>
<evidence type="ECO:0000259" key="1">
    <source>
        <dbReference type="PROSITE" id="PS51819"/>
    </source>
</evidence>
<feature type="domain" description="VOC" evidence="1">
    <location>
        <begin position="5"/>
        <end position="131"/>
    </location>
</feature>
<comment type="caution">
    <text evidence="2">The sequence shown here is derived from an EMBL/GenBank/DDBJ whole genome shotgun (WGS) entry which is preliminary data.</text>
</comment>
<dbReference type="PATRIC" id="fig|874156.12.peg.579"/>
<dbReference type="Proteomes" id="UP000053455">
    <property type="component" value="Unassembled WGS sequence"/>
</dbReference>
<dbReference type="InterPro" id="IPR037523">
    <property type="entry name" value="VOC_core"/>
</dbReference>
<dbReference type="STRING" id="874156.GCA_001021555_00725"/>
<gene>
    <name evidence="2" type="ORF">AAV99_02780</name>
</gene>
<dbReference type="InterPro" id="IPR004360">
    <property type="entry name" value="Glyas_Fos-R_dOase_dom"/>
</dbReference>
<accession>A0A0H0XT92</accession>
<name>A0A0H0XT92_9SPHN</name>
<dbReference type="AlphaFoldDB" id="A0A0H0XT92"/>
<dbReference type="EMBL" id="LBHU01000001">
    <property type="protein sequence ID" value="KLI65177.1"/>
    <property type="molecule type" value="Genomic_DNA"/>
</dbReference>
<dbReference type="SUPFAM" id="SSF54593">
    <property type="entry name" value="Glyoxalase/Bleomycin resistance protein/Dihydroxybiphenyl dioxygenase"/>
    <property type="match status" value="1"/>
</dbReference>
<dbReference type="Pfam" id="PF00903">
    <property type="entry name" value="Glyoxalase"/>
    <property type="match status" value="1"/>
</dbReference>
<dbReference type="Gene3D" id="3.10.180.10">
    <property type="entry name" value="2,3-Dihydroxybiphenyl 1,2-Dioxygenase, domain 1"/>
    <property type="match status" value="1"/>
</dbReference>
<proteinExistence type="predicted"/>
<dbReference type="InterPro" id="IPR029068">
    <property type="entry name" value="Glyas_Bleomycin-R_OHBP_Dase"/>
</dbReference>
<sequence length="133" mass="15244">MHVERLDHINIVTDRLDETADWYATMLDLERRNAPPPMMPEAAQWMHDGQGRAIIHLNSLAFKRTFDRPVDPGSHTGAVHHVALRMQGYEEVVARLKAHGANYRENFVEAINLRQVFTTDPNNVLLELNFFAA</sequence>
<organism evidence="2 3">
    <name type="scientific">Aurantiacibacter marinus</name>
    <dbReference type="NCBI Taxonomy" id="874156"/>
    <lineage>
        <taxon>Bacteria</taxon>
        <taxon>Pseudomonadati</taxon>
        <taxon>Pseudomonadota</taxon>
        <taxon>Alphaproteobacteria</taxon>
        <taxon>Sphingomonadales</taxon>
        <taxon>Erythrobacteraceae</taxon>
        <taxon>Aurantiacibacter</taxon>
    </lineage>
</organism>
<dbReference type="PROSITE" id="PS51819">
    <property type="entry name" value="VOC"/>
    <property type="match status" value="1"/>
</dbReference>
<evidence type="ECO:0000313" key="2">
    <source>
        <dbReference type="EMBL" id="KLI65177.1"/>
    </source>
</evidence>